<dbReference type="GO" id="GO:0005886">
    <property type="term" value="C:plasma membrane"/>
    <property type="evidence" value="ECO:0007669"/>
    <property type="project" value="UniProtKB-SubCell"/>
</dbReference>
<dbReference type="STRING" id="1903952.BIT28_11425"/>
<keyword evidence="3 6" id="KW-0812">Transmembrane</keyword>
<accession>A0A1Q9G776</accession>
<keyword evidence="9" id="KW-1185">Reference proteome</keyword>
<sequence length="322" mass="36406">MKEDNKNKRWLASFWRRIAAFLVDITILGTSGSCLGFMFQDFFVQIGNWGNLIGFSIALLYYSILNSSLGHGQTLGKKLFKIKVVDSNNNTITVIRSCSRYLVLYIPVYLNGVQPSGNITPMLLEYLYPLIIFGGLFSTYYLYLFNRTTRQSLHDLAVGTYVVNINNEQQDVGKVWRPHLAVISLFCAAMLSLPFLLPDNDQAELLTKLSTTQDAVMEIPPVLSVKVADGETVFKSTEGETSNTTYVAADVFLLKDKVDDAELARHIAEIIVHSYEPSLEKDIIKVQLIYGYDTGIFSSWNKQEYYFEPLELTSSLLSKHEK</sequence>
<comment type="subcellular location">
    <subcellularLocation>
        <location evidence="1">Cell membrane</location>
        <topology evidence="1">Multi-pass membrane protein</topology>
    </subcellularLocation>
</comment>
<evidence type="ECO:0000256" key="3">
    <source>
        <dbReference type="ARBA" id="ARBA00022692"/>
    </source>
</evidence>
<feature type="transmembrane region" description="Helical" evidence="6">
    <location>
        <begin position="180"/>
        <end position="197"/>
    </location>
</feature>
<feature type="domain" description="RDD" evidence="7">
    <location>
        <begin position="11"/>
        <end position="158"/>
    </location>
</feature>
<feature type="transmembrane region" description="Helical" evidence="6">
    <location>
        <begin position="126"/>
        <end position="144"/>
    </location>
</feature>
<evidence type="ECO:0000256" key="6">
    <source>
        <dbReference type="SAM" id="Phobius"/>
    </source>
</evidence>
<feature type="transmembrane region" description="Helical" evidence="6">
    <location>
        <begin position="90"/>
        <end position="110"/>
    </location>
</feature>
<evidence type="ECO:0000313" key="8">
    <source>
        <dbReference type="EMBL" id="OLQ70131.1"/>
    </source>
</evidence>
<evidence type="ECO:0000256" key="5">
    <source>
        <dbReference type="ARBA" id="ARBA00023136"/>
    </source>
</evidence>
<gene>
    <name evidence="8" type="ORF">BIT28_11425</name>
</gene>
<name>A0A1Q9G776_9GAMM</name>
<dbReference type="Pfam" id="PF06271">
    <property type="entry name" value="RDD"/>
    <property type="match status" value="1"/>
</dbReference>
<keyword evidence="5 6" id="KW-0472">Membrane</keyword>
<evidence type="ECO:0000259" key="7">
    <source>
        <dbReference type="Pfam" id="PF06271"/>
    </source>
</evidence>
<dbReference type="RefSeq" id="WP_075768132.1">
    <property type="nucleotide sequence ID" value="NZ_MJIL01000099.1"/>
</dbReference>
<evidence type="ECO:0000256" key="1">
    <source>
        <dbReference type="ARBA" id="ARBA00004651"/>
    </source>
</evidence>
<dbReference type="AlphaFoldDB" id="A0A1Q9G776"/>
<protein>
    <recommendedName>
        <fullName evidence="7">RDD domain-containing protein</fullName>
    </recommendedName>
</protein>
<organism evidence="8 9">
    <name type="scientific">Photobacterium proteolyticum</name>
    <dbReference type="NCBI Taxonomy" id="1903952"/>
    <lineage>
        <taxon>Bacteria</taxon>
        <taxon>Pseudomonadati</taxon>
        <taxon>Pseudomonadota</taxon>
        <taxon>Gammaproteobacteria</taxon>
        <taxon>Vibrionales</taxon>
        <taxon>Vibrionaceae</taxon>
        <taxon>Photobacterium</taxon>
    </lineage>
</organism>
<dbReference type="InterPro" id="IPR051791">
    <property type="entry name" value="Pra-immunoreactive"/>
</dbReference>
<dbReference type="OrthoDB" id="9787732at2"/>
<proteinExistence type="predicted"/>
<keyword evidence="4 6" id="KW-1133">Transmembrane helix</keyword>
<evidence type="ECO:0000256" key="2">
    <source>
        <dbReference type="ARBA" id="ARBA00022475"/>
    </source>
</evidence>
<dbReference type="Proteomes" id="UP000186905">
    <property type="component" value="Unassembled WGS sequence"/>
</dbReference>
<dbReference type="PANTHER" id="PTHR36115:SF4">
    <property type="entry name" value="MEMBRANE PROTEIN"/>
    <property type="match status" value="1"/>
</dbReference>
<feature type="transmembrane region" description="Helical" evidence="6">
    <location>
        <begin position="49"/>
        <end position="69"/>
    </location>
</feature>
<evidence type="ECO:0000313" key="9">
    <source>
        <dbReference type="Proteomes" id="UP000186905"/>
    </source>
</evidence>
<comment type="caution">
    <text evidence="8">The sequence shown here is derived from an EMBL/GenBank/DDBJ whole genome shotgun (WGS) entry which is preliminary data.</text>
</comment>
<dbReference type="EMBL" id="MJIL01000099">
    <property type="protein sequence ID" value="OLQ70131.1"/>
    <property type="molecule type" value="Genomic_DNA"/>
</dbReference>
<reference evidence="8 9" key="1">
    <citation type="submission" date="2016-09" db="EMBL/GenBank/DDBJ databases">
        <title>Photobacterium proteolyticum sp. nov. a protease producing bacterium isolated from ocean sediments of Laizhou Bay.</title>
        <authorList>
            <person name="Li Y."/>
        </authorList>
    </citation>
    <scope>NUCLEOTIDE SEQUENCE [LARGE SCALE GENOMIC DNA]</scope>
    <source>
        <strain evidence="8 9">13-12</strain>
    </source>
</reference>
<keyword evidence="2" id="KW-1003">Cell membrane</keyword>
<feature type="transmembrane region" description="Helical" evidence="6">
    <location>
        <begin position="21"/>
        <end position="43"/>
    </location>
</feature>
<evidence type="ECO:0000256" key="4">
    <source>
        <dbReference type="ARBA" id="ARBA00022989"/>
    </source>
</evidence>
<dbReference type="PANTHER" id="PTHR36115">
    <property type="entry name" value="PROLINE-RICH ANTIGEN HOMOLOG-RELATED"/>
    <property type="match status" value="1"/>
</dbReference>
<dbReference type="InterPro" id="IPR010432">
    <property type="entry name" value="RDD"/>
</dbReference>